<dbReference type="Proteomes" id="UP000597206">
    <property type="component" value="Unassembled WGS sequence"/>
</dbReference>
<organism evidence="1 2">
    <name type="scientific">Vibrio nitrifigilis</name>
    <dbReference type="NCBI Taxonomy" id="2789781"/>
    <lineage>
        <taxon>Bacteria</taxon>
        <taxon>Pseudomonadati</taxon>
        <taxon>Pseudomonadota</taxon>
        <taxon>Gammaproteobacteria</taxon>
        <taxon>Vibrionales</taxon>
        <taxon>Vibrionaceae</taxon>
        <taxon>Vibrio</taxon>
    </lineage>
</organism>
<sequence>MTTQQMGRWSQFAELNEEDLRVFKLGIQGIIGVHYTPLEVSHRSISGEHFAFFCNATTTSFPENTFPAMVTMFRAVGGKITRSEIRRIEY</sequence>
<reference evidence="1 2" key="1">
    <citation type="submission" date="2020-11" db="EMBL/GenBank/DDBJ databases">
        <title>Vibrio nitrifigilis sp. nov., a marine nitrogen-fixing bacterium isolated from the lagoon sediment of an islet inside an atoll.</title>
        <authorList>
            <person name="Wang L.-T."/>
            <person name="Shieh W.Y."/>
        </authorList>
    </citation>
    <scope>NUCLEOTIDE SEQUENCE [LARGE SCALE GENOMIC DNA]</scope>
    <source>
        <strain evidence="1 2">NFV-1</strain>
    </source>
</reference>
<evidence type="ECO:0000313" key="2">
    <source>
        <dbReference type="Proteomes" id="UP000597206"/>
    </source>
</evidence>
<evidence type="ECO:0000313" key="1">
    <source>
        <dbReference type="EMBL" id="MBF9000086.1"/>
    </source>
</evidence>
<accession>A0ABS0GCE8</accession>
<comment type="caution">
    <text evidence="1">The sequence shown here is derived from an EMBL/GenBank/DDBJ whole genome shotgun (WGS) entry which is preliminary data.</text>
</comment>
<gene>
    <name evidence="1" type="ORF">I1A42_05865</name>
</gene>
<name>A0ABS0GCE8_9VIBR</name>
<protein>
    <submittedName>
        <fullName evidence="1">Uncharacterized protein</fullName>
    </submittedName>
</protein>
<dbReference type="EMBL" id="JADPMR010000001">
    <property type="protein sequence ID" value="MBF9000086.1"/>
    <property type="molecule type" value="Genomic_DNA"/>
</dbReference>
<dbReference type="RefSeq" id="WP_196122902.1">
    <property type="nucleotide sequence ID" value="NZ_JADPMR010000001.1"/>
</dbReference>
<keyword evidence="2" id="KW-1185">Reference proteome</keyword>
<proteinExistence type="predicted"/>